<gene>
    <name evidence="1" type="ORF">DCAR_0726783</name>
</gene>
<dbReference type="AlphaFoldDB" id="A0A161Y259"/>
<reference evidence="1" key="2">
    <citation type="submission" date="2022-03" db="EMBL/GenBank/DDBJ databases">
        <title>Draft title - Genomic analysis of global carrot germplasm unveils the trajectory of domestication and the origin of high carotenoid orange carrot.</title>
        <authorList>
            <person name="Iorizzo M."/>
            <person name="Ellison S."/>
            <person name="Senalik D."/>
            <person name="Macko-Podgorni A."/>
            <person name="Grzebelus D."/>
            <person name="Bostan H."/>
            <person name="Rolling W."/>
            <person name="Curaba J."/>
            <person name="Simon P."/>
        </authorList>
    </citation>
    <scope>NUCLEOTIDE SEQUENCE</scope>
    <source>
        <tissue evidence="1">Leaf</tissue>
    </source>
</reference>
<organism evidence="1 2">
    <name type="scientific">Daucus carota subsp. sativus</name>
    <name type="common">Carrot</name>
    <dbReference type="NCBI Taxonomy" id="79200"/>
    <lineage>
        <taxon>Eukaryota</taxon>
        <taxon>Viridiplantae</taxon>
        <taxon>Streptophyta</taxon>
        <taxon>Embryophyta</taxon>
        <taxon>Tracheophyta</taxon>
        <taxon>Spermatophyta</taxon>
        <taxon>Magnoliopsida</taxon>
        <taxon>eudicotyledons</taxon>
        <taxon>Gunneridae</taxon>
        <taxon>Pentapetalae</taxon>
        <taxon>asterids</taxon>
        <taxon>campanulids</taxon>
        <taxon>Apiales</taxon>
        <taxon>Apiaceae</taxon>
        <taxon>Apioideae</taxon>
        <taxon>Scandiceae</taxon>
        <taxon>Daucinae</taxon>
        <taxon>Daucus</taxon>
        <taxon>Daucus sect. Daucus</taxon>
    </lineage>
</organism>
<accession>A0A161Y259</accession>
<name>A0A161Y259_DAUCS</name>
<proteinExistence type="predicted"/>
<protein>
    <submittedName>
        <fullName evidence="1">Uncharacterized protein</fullName>
    </submittedName>
</protein>
<evidence type="ECO:0000313" key="2">
    <source>
        <dbReference type="Proteomes" id="UP000077755"/>
    </source>
</evidence>
<dbReference type="Gramene" id="KZM86209">
    <property type="protein sequence ID" value="KZM86209"/>
    <property type="gene ID" value="DCAR_023343"/>
</dbReference>
<reference evidence="1" key="1">
    <citation type="journal article" date="2016" name="Nat. Genet.">
        <title>A high-quality carrot genome assembly provides new insights into carotenoid accumulation and asterid genome evolution.</title>
        <authorList>
            <person name="Iorizzo M."/>
            <person name="Ellison S."/>
            <person name="Senalik D."/>
            <person name="Zeng P."/>
            <person name="Satapoomin P."/>
            <person name="Huang J."/>
            <person name="Bowman M."/>
            <person name="Iovene M."/>
            <person name="Sanseverino W."/>
            <person name="Cavagnaro P."/>
            <person name="Yildiz M."/>
            <person name="Macko-Podgorni A."/>
            <person name="Moranska E."/>
            <person name="Grzebelus E."/>
            <person name="Grzebelus D."/>
            <person name="Ashrafi H."/>
            <person name="Zheng Z."/>
            <person name="Cheng S."/>
            <person name="Spooner D."/>
            <person name="Van Deynze A."/>
            <person name="Simon P."/>
        </authorList>
    </citation>
    <scope>NUCLEOTIDE SEQUENCE</scope>
    <source>
        <tissue evidence="1">Leaf</tissue>
    </source>
</reference>
<dbReference type="Proteomes" id="UP000077755">
    <property type="component" value="Chromosome 7"/>
</dbReference>
<evidence type="ECO:0000313" key="1">
    <source>
        <dbReference type="EMBL" id="WOH07353.1"/>
    </source>
</evidence>
<dbReference type="EMBL" id="CP093349">
    <property type="protein sequence ID" value="WOH07353.1"/>
    <property type="molecule type" value="Genomic_DNA"/>
</dbReference>
<sequence>MNLYLIILCLISAMGWRHPWKAMTIIPVAVGISFVTLSFLSCALKVCFVSYVDRDKKVMEGFRTRGHLYCDFLHEIWYVSAKCTLRYWDGNFKYLIQGS</sequence>
<keyword evidence="2" id="KW-1185">Reference proteome</keyword>